<keyword evidence="4" id="KW-0699">rRNA-binding</keyword>
<dbReference type="Pfam" id="PF00828">
    <property type="entry name" value="Ribosomal_L27A"/>
    <property type="match status" value="1"/>
</dbReference>
<feature type="compositionally biased region" description="Basic residues" evidence="5">
    <location>
        <begin position="192"/>
        <end position="201"/>
    </location>
</feature>
<keyword evidence="2 4" id="KW-0689">Ribosomal protein</keyword>
<dbReference type="InterPro" id="IPR030878">
    <property type="entry name" value="Ribosomal_uL15"/>
</dbReference>
<feature type="region of interest" description="Disordered" evidence="5">
    <location>
        <begin position="152"/>
        <end position="201"/>
    </location>
</feature>
<gene>
    <name evidence="4" type="primary">rplO</name>
    <name evidence="7" type="ORF">A3B54_00480</name>
</gene>
<dbReference type="InterPro" id="IPR005749">
    <property type="entry name" value="Ribosomal_uL15_bac-type"/>
</dbReference>
<dbReference type="GO" id="GO:0006412">
    <property type="term" value="P:translation"/>
    <property type="evidence" value="ECO:0007669"/>
    <property type="project" value="UniProtKB-UniRule"/>
</dbReference>
<feature type="compositionally biased region" description="Gly residues" evidence="5">
    <location>
        <begin position="21"/>
        <end position="33"/>
    </location>
</feature>
<organism evidence="7 8">
    <name type="scientific">Candidatus Curtissbacteria bacterium RIFCSPLOWO2_01_FULL_42_50</name>
    <dbReference type="NCBI Taxonomy" id="1797730"/>
    <lineage>
        <taxon>Bacteria</taxon>
        <taxon>Candidatus Curtissiibacteriota</taxon>
    </lineage>
</organism>
<accession>A0A1F5H2L6</accession>
<dbReference type="EMBL" id="MFBT01000038">
    <property type="protein sequence ID" value="OGD98319.1"/>
    <property type="molecule type" value="Genomic_DNA"/>
</dbReference>
<dbReference type="Proteomes" id="UP000177039">
    <property type="component" value="Unassembled WGS sequence"/>
</dbReference>
<evidence type="ECO:0000259" key="6">
    <source>
        <dbReference type="Pfam" id="PF00828"/>
    </source>
</evidence>
<evidence type="ECO:0000313" key="8">
    <source>
        <dbReference type="Proteomes" id="UP000177039"/>
    </source>
</evidence>
<dbReference type="InterPro" id="IPR036227">
    <property type="entry name" value="Ribosomal_uL15/eL18_sf"/>
</dbReference>
<dbReference type="AlphaFoldDB" id="A0A1F5H2L6"/>
<dbReference type="SUPFAM" id="SSF52080">
    <property type="entry name" value="Ribosomal proteins L15p and L18e"/>
    <property type="match status" value="1"/>
</dbReference>
<feature type="compositionally biased region" description="Basic residues" evidence="5">
    <location>
        <begin position="34"/>
        <end position="46"/>
    </location>
</feature>
<dbReference type="NCBIfam" id="TIGR01071">
    <property type="entry name" value="rplO_bact"/>
    <property type="match status" value="1"/>
</dbReference>
<comment type="caution">
    <text evidence="7">The sequence shown here is derived from an EMBL/GenBank/DDBJ whole genome shotgun (WGS) entry which is preliminary data.</text>
</comment>
<keyword evidence="4" id="KW-0694">RNA-binding</keyword>
<dbReference type="GO" id="GO:0019843">
    <property type="term" value="F:rRNA binding"/>
    <property type="evidence" value="ECO:0007669"/>
    <property type="project" value="UniProtKB-UniRule"/>
</dbReference>
<dbReference type="GO" id="GO:0022625">
    <property type="term" value="C:cytosolic large ribosomal subunit"/>
    <property type="evidence" value="ECO:0007669"/>
    <property type="project" value="TreeGrafter"/>
</dbReference>
<evidence type="ECO:0000313" key="7">
    <source>
        <dbReference type="EMBL" id="OGD98319.1"/>
    </source>
</evidence>
<comment type="similarity">
    <text evidence="1 4">Belongs to the universal ribosomal protein uL15 family.</text>
</comment>
<evidence type="ECO:0000256" key="2">
    <source>
        <dbReference type="ARBA" id="ARBA00022980"/>
    </source>
</evidence>
<dbReference type="GO" id="GO:0003735">
    <property type="term" value="F:structural constituent of ribosome"/>
    <property type="evidence" value="ECO:0007669"/>
    <property type="project" value="InterPro"/>
</dbReference>
<evidence type="ECO:0000256" key="5">
    <source>
        <dbReference type="SAM" id="MobiDB-lite"/>
    </source>
</evidence>
<comment type="subunit">
    <text evidence="4">Part of the 50S ribosomal subunit.</text>
</comment>
<name>A0A1F5H2L6_9BACT</name>
<sequence>MNLNTLPKITQKRAKRIGRGQSSGKGKTGGRGTKGQKARGKMKITHPHFEGGTRPLIKRLPLRRGIGNPKISQKPLVVNLGALNLLPENCQNVDLEALVKFGIVEKNDAKNYGVKILGDGNLSRALVINLPTSKSAAEKIQKAGGKVTILNQKSPASQSEAERANIRNQNSKIGTALGKPILSTRRKEVLRGKNRIPAKQG</sequence>
<dbReference type="PANTHER" id="PTHR12934">
    <property type="entry name" value="50S RIBOSOMAL PROTEIN L15"/>
    <property type="match status" value="1"/>
</dbReference>
<comment type="function">
    <text evidence="4">Binds to the 23S rRNA.</text>
</comment>
<evidence type="ECO:0000256" key="1">
    <source>
        <dbReference type="ARBA" id="ARBA00007320"/>
    </source>
</evidence>
<reference evidence="7 8" key="1">
    <citation type="journal article" date="2016" name="Nat. Commun.">
        <title>Thousands of microbial genomes shed light on interconnected biogeochemical processes in an aquifer system.</title>
        <authorList>
            <person name="Anantharaman K."/>
            <person name="Brown C.T."/>
            <person name="Hug L.A."/>
            <person name="Sharon I."/>
            <person name="Castelle C.J."/>
            <person name="Probst A.J."/>
            <person name="Thomas B.C."/>
            <person name="Singh A."/>
            <person name="Wilkins M.J."/>
            <person name="Karaoz U."/>
            <person name="Brodie E.L."/>
            <person name="Williams K.H."/>
            <person name="Hubbard S.S."/>
            <person name="Banfield J.F."/>
        </authorList>
    </citation>
    <scope>NUCLEOTIDE SEQUENCE [LARGE SCALE GENOMIC DNA]</scope>
</reference>
<protein>
    <recommendedName>
        <fullName evidence="4">Large ribosomal subunit protein uL15</fullName>
    </recommendedName>
</protein>
<feature type="region of interest" description="Disordered" evidence="5">
    <location>
        <begin position="1"/>
        <end position="53"/>
    </location>
</feature>
<evidence type="ECO:0000256" key="4">
    <source>
        <dbReference type="HAMAP-Rule" id="MF_01341"/>
    </source>
</evidence>
<dbReference type="HAMAP" id="MF_01341">
    <property type="entry name" value="Ribosomal_uL15"/>
    <property type="match status" value="1"/>
</dbReference>
<dbReference type="PANTHER" id="PTHR12934:SF11">
    <property type="entry name" value="LARGE RIBOSOMAL SUBUNIT PROTEIN UL15M"/>
    <property type="match status" value="1"/>
</dbReference>
<evidence type="ECO:0000256" key="3">
    <source>
        <dbReference type="ARBA" id="ARBA00023274"/>
    </source>
</evidence>
<feature type="domain" description="Large ribosomal subunit protein uL15/eL18" evidence="6">
    <location>
        <begin position="77"/>
        <end position="148"/>
    </location>
</feature>
<dbReference type="InterPro" id="IPR021131">
    <property type="entry name" value="Ribosomal_uL15/eL18"/>
</dbReference>
<proteinExistence type="inferred from homology"/>
<keyword evidence="3 4" id="KW-0687">Ribonucleoprotein</keyword>
<dbReference type="Gene3D" id="3.100.10.10">
    <property type="match status" value="1"/>
</dbReference>